<dbReference type="PANTHER" id="PTHR21373">
    <property type="entry name" value="GLUCOSE REPRESSIBLE PROTEIN MAK10"/>
    <property type="match status" value="1"/>
</dbReference>
<proteinExistence type="inferred from homology"/>
<feature type="domain" description="NAA35-like TPR repeats" evidence="5">
    <location>
        <begin position="320"/>
        <end position="710"/>
    </location>
</feature>
<evidence type="ECO:0000313" key="6">
    <source>
        <dbReference type="EMBL" id="CCX30815.1"/>
    </source>
</evidence>
<keyword evidence="3" id="KW-0963">Cytoplasm</keyword>
<dbReference type="Pfam" id="PF25789">
    <property type="entry name" value="TPR_NAA35"/>
    <property type="match status" value="1"/>
</dbReference>
<dbReference type="OrthoDB" id="269405at2759"/>
<evidence type="ECO:0000256" key="1">
    <source>
        <dbReference type="ARBA" id="ARBA00004496"/>
    </source>
</evidence>
<name>U4LNC1_PYROM</name>
<protein>
    <submittedName>
        <fullName evidence="6">Similar to N-alpha-acetyltransferase 35, NatC auxiliary subunit acc. no. Q7T322</fullName>
    </submittedName>
</protein>
<keyword evidence="7" id="KW-1185">Reference proteome</keyword>
<gene>
    <name evidence="6" type="ORF">PCON_09416</name>
</gene>
<evidence type="ECO:0000313" key="7">
    <source>
        <dbReference type="Proteomes" id="UP000018144"/>
    </source>
</evidence>
<evidence type="ECO:0000259" key="5">
    <source>
        <dbReference type="Pfam" id="PF25789"/>
    </source>
</evidence>
<dbReference type="EMBL" id="HF935497">
    <property type="protein sequence ID" value="CCX30815.1"/>
    <property type="molecule type" value="Genomic_DNA"/>
</dbReference>
<dbReference type="eggNOG" id="KOG2343">
    <property type="taxonomic scope" value="Eukaryota"/>
</dbReference>
<evidence type="ECO:0000259" key="4">
    <source>
        <dbReference type="Pfam" id="PF04112"/>
    </source>
</evidence>
<dbReference type="AlphaFoldDB" id="U4LNC1"/>
<evidence type="ECO:0000256" key="3">
    <source>
        <dbReference type="ARBA" id="ARBA00022490"/>
    </source>
</evidence>
<dbReference type="Pfam" id="PF04112">
    <property type="entry name" value="Mak10"/>
    <property type="match status" value="1"/>
</dbReference>
<dbReference type="InterPro" id="IPR007244">
    <property type="entry name" value="Naa35_N"/>
</dbReference>
<reference evidence="6 7" key="1">
    <citation type="journal article" date="2013" name="PLoS Genet.">
        <title>The genome and development-dependent transcriptomes of Pyronema confluens: a window into fungal evolution.</title>
        <authorList>
            <person name="Traeger S."/>
            <person name="Altegoer F."/>
            <person name="Freitag M."/>
            <person name="Gabaldon T."/>
            <person name="Kempken F."/>
            <person name="Kumar A."/>
            <person name="Marcet-Houben M."/>
            <person name="Poggeler S."/>
            <person name="Stajich J.E."/>
            <person name="Nowrousian M."/>
        </authorList>
    </citation>
    <scope>NUCLEOTIDE SEQUENCE [LARGE SCALE GENOMIC DNA]</scope>
    <source>
        <strain evidence="7">CBS 100304</strain>
        <tissue evidence="6">Vegetative mycelium</tissue>
    </source>
</reference>
<keyword evidence="6" id="KW-0808">Transferase</keyword>
<dbReference type="InterPro" id="IPR057983">
    <property type="entry name" value="NAA35-like_N"/>
</dbReference>
<dbReference type="STRING" id="1076935.U4LNC1"/>
<evidence type="ECO:0000256" key="2">
    <source>
        <dbReference type="ARBA" id="ARBA00006289"/>
    </source>
</evidence>
<sequence length="720" mass="82612">MSEGAGLSGVELDLDQLSLQSPPAMPSSTPPLSSFRDITDEFIEASKKLEVGQLVQDPQFTLFQAIMDPKMDSGLLEPEYENFDAWQERLPEEIIGIMDRLLCNEMAWHLGSALSQTLFASLYVDKILSSMPTRLNDATFGPPRGEGHEIIQNILRPYCVAVIRCCAYANWQVPNEHIYDEEDFVGQTYGLPMLQAVSYKDMDNLLAESLVWLSTNKDKFTSEIYLAIRNRILLRKALLSNFQRDSDWKKNPEPQWEGCLAFIEAIEKDHTLAKEVPEAWSMSIQRKLASSVPPRPLVDLPFSEAISTVRKLCTETHDIYKLLDYAGASNVMSYFIHFGARQPTPLPYTRSLIQTLFCKDLRICGKLPIRDILYDDVRELCNPPAKLFDPKNDECEAPSNPKFQIAERMEWFIARAGRLYIELYKYLCQNRSRMRRILCKAMLEWDSMQVEAEEIDQELASLTKEQPKPFQGVMQYGFHLSSWVYHYKLRIMEQITLLGFELEIYPLHEFDGMYWYLQFYLKTRSLHIERMLAFVGNEPKSLSLLNFYLLENVAMHDLATACMLLYSALARYNLLEKPRNPQGSDRFRYEGRMKPFMSIGVPEVVQYDYFRNVVDNPDMDTSSLLHLASEHIAEAKKGYRQLSTLDKEITRSKMCHDTYKANISKLTRSCFGIGVAIGVLTREVDAGTVESSNLCVTLHQGAGYHASFPVPLVTSKEVKK</sequence>
<dbReference type="PANTHER" id="PTHR21373:SF0">
    <property type="entry name" value="N-ALPHA-ACETYLTRANSFERASE 35, NATC AUXILIARY SUBUNIT"/>
    <property type="match status" value="1"/>
</dbReference>
<dbReference type="OMA" id="QMEWIVQ"/>
<comment type="subcellular location">
    <subcellularLocation>
        <location evidence="1">Cytoplasm</location>
    </subcellularLocation>
</comment>
<dbReference type="Proteomes" id="UP000018144">
    <property type="component" value="Unassembled WGS sequence"/>
</dbReference>
<accession>U4LNC1</accession>
<dbReference type="GO" id="GO:0016740">
    <property type="term" value="F:transferase activity"/>
    <property type="evidence" value="ECO:0007669"/>
    <property type="project" value="UniProtKB-KW"/>
</dbReference>
<dbReference type="InterPro" id="IPR057982">
    <property type="entry name" value="TPR_NAA35"/>
</dbReference>
<dbReference type="GO" id="GO:0031417">
    <property type="term" value="C:NatC complex"/>
    <property type="evidence" value="ECO:0007669"/>
    <property type="project" value="InterPro"/>
</dbReference>
<feature type="domain" description="NAA35-like N-terminal" evidence="4">
    <location>
        <begin position="52"/>
        <end position="201"/>
    </location>
</feature>
<comment type="similarity">
    <text evidence="2">Belongs to the MAK10 family.</text>
</comment>
<organism evidence="6 7">
    <name type="scientific">Pyronema omphalodes (strain CBS 100304)</name>
    <name type="common">Pyronema confluens</name>
    <dbReference type="NCBI Taxonomy" id="1076935"/>
    <lineage>
        <taxon>Eukaryota</taxon>
        <taxon>Fungi</taxon>
        <taxon>Dikarya</taxon>
        <taxon>Ascomycota</taxon>
        <taxon>Pezizomycotina</taxon>
        <taxon>Pezizomycetes</taxon>
        <taxon>Pezizales</taxon>
        <taxon>Pyronemataceae</taxon>
        <taxon>Pyronema</taxon>
    </lineage>
</organism>